<keyword evidence="1" id="KW-0472">Membrane</keyword>
<feature type="transmembrane region" description="Helical" evidence="1">
    <location>
        <begin position="12"/>
        <end position="30"/>
    </location>
</feature>
<organism evidence="2 3">
    <name type="scientific">Sphingobacterium multivorum</name>
    <dbReference type="NCBI Taxonomy" id="28454"/>
    <lineage>
        <taxon>Bacteria</taxon>
        <taxon>Pseudomonadati</taxon>
        <taxon>Bacteroidota</taxon>
        <taxon>Sphingobacteriia</taxon>
        <taxon>Sphingobacteriales</taxon>
        <taxon>Sphingobacteriaceae</taxon>
        <taxon>Sphingobacterium</taxon>
    </lineage>
</organism>
<evidence type="ECO:0000313" key="3">
    <source>
        <dbReference type="Proteomes" id="UP000432350"/>
    </source>
</evidence>
<protein>
    <submittedName>
        <fullName evidence="2">Uncharacterized protein</fullName>
    </submittedName>
</protein>
<accession>A0A654CVN2</accession>
<evidence type="ECO:0000313" key="2">
    <source>
        <dbReference type="EMBL" id="VXC97202.1"/>
    </source>
</evidence>
<name>A0A654CVN2_SPHMU</name>
<keyword evidence="1" id="KW-1133">Transmembrane helix</keyword>
<proteinExistence type="predicted"/>
<keyword evidence="1" id="KW-0812">Transmembrane</keyword>
<dbReference type="AlphaFoldDB" id="A0A654CVN2"/>
<dbReference type="EMBL" id="CABWMV010000024">
    <property type="protein sequence ID" value="VXC97202.1"/>
    <property type="molecule type" value="Genomic_DNA"/>
</dbReference>
<evidence type="ECO:0000256" key="1">
    <source>
        <dbReference type="SAM" id="Phobius"/>
    </source>
</evidence>
<dbReference type="Proteomes" id="UP000432350">
    <property type="component" value="Unassembled WGS sequence"/>
</dbReference>
<sequence>MAGKMKNFTRLLYACLFIFIMNNPYIFTLISKFTASNKKQIDKDGFIYLYIR</sequence>
<reference evidence="2 3" key="1">
    <citation type="submission" date="2019-10" db="EMBL/GenBank/DDBJ databases">
        <authorList>
            <person name="Karimi E."/>
        </authorList>
    </citation>
    <scope>NUCLEOTIDE SEQUENCE [LARGE SCALE GENOMIC DNA]</scope>
    <source>
        <strain evidence="2">Sphingobacterium sp. 8BC</strain>
    </source>
</reference>
<gene>
    <name evidence="2" type="ORF">SPHINGO8BC_51248</name>
</gene>